<organism evidence="9 10">
    <name type="scientific">Candidatus Planktophila limnetica</name>
    <dbReference type="NCBI Taxonomy" id="573600"/>
    <lineage>
        <taxon>Bacteria</taxon>
        <taxon>Bacillati</taxon>
        <taxon>Actinomycetota</taxon>
        <taxon>Actinomycetes</taxon>
        <taxon>Candidatus Nanopelagicales</taxon>
        <taxon>Candidatus Nanopelagicaceae</taxon>
        <taxon>Candidatus Planktophila</taxon>
    </lineage>
</organism>
<dbReference type="KEGG" id="plim:PHILAsVB114_02245"/>
<evidence type="ECO:0000256" key="3">
    <source>
        <dbReference type="ARBA" id="ARBA00022650"/>
    </source>
</evidence>
<comment type="function">
    <text evidence="7">Catalyzes the NADPH-dependent reduction of L-glutamate 5-phosphate into L-glutamate 5-semialdehyde and phosphate. The product spontaneously undergoes cyclization to form 1-pyrroline-5-carboxylate.</text>
</comment>
<dbReference type="PROSITE" id="PS01223">
    <property type="entry name" value="PROA"/>
    <property type="match status" value="1"/>
</dbReference>
<keyword evidence="5 7" id="KW-0560">Oxidoreductase</keyword>
<dbReference type="HAMAP" id="MF_00412">
    <property type="entry name" value="ProA"/>
    <property type="match status" value="1"/>
</dbReference>
<dbReference type="UniPathway" id="UPA00098">
    <property type="reaction ID" value="UER00360"/>
</dbReference>
<dbReference type="AlphaFoldDB" id="A0A249LF28"/>
<dbReference type="InterPro" id="IPR016162">
    <property type="entry name" value="Ald_DH_N"/>
</dbReference>
<reference evidence="9 10" key="1">
    <citation type="submission" date="2016-07" db="EMBL/GenBank/DDBJ databases">
        <title>High microdiversification within the ubiquitous acI lineage of Actinobacteria.</title>
        <authorList>
            <person name="Neuenschwander S.M."/>
            <person name="Salcher M."/>
            <person name="Ghai R."/>
            <person name="Pernthaler J."/>
        </authorList>
    </citation>
    <scope>NUCLEOTIDE SEQUENCE [LARGE SCALE GENOMIC DNA]</scope>
    <source>
        <strain evidence="9">MMS-VB-114</strain>
    </source>
</reference>
<dbReference type="PIRSF" id="PIRSF000151">
    <property type="entry name" value="GPR"/>
    <property type="match status" value="1"/>
</dbReference>
<dbReference type="Proteomes" id="UP000217221">
    <property type="component" value="Chromosome"/>
</dbReference>
<dbReference type="InterPro" id="IPR012134">
    <property type="entry name" value="Glu-5-SA_DH"/>
</dbReference>
<gene>
    <name evidence="7" type="primary">proA</name>
    <name evidence="9" type="ORF">PHILAsVB114_02245</name>
</gene>
<dbReference type="InterPro" id="IPR016163">
    <property type="entry name" value="Ald_DH_C"/>
</dbReference>
<dbReference type="GO" id="GO:0055129">
    <property type="term" value="P:L-proline biosynthetic process"/>
    <property type="evidence" value="ECO:0007669"/>
    <property type="project" value="UniProtKB-UniRule"/>
</dbReference>
<dbReference type="Gene3D" id="3.40.309.10">
    <property type="entry name" value="Aldehyde Dehydrogenase, Chain A, domain 2"/>
    <property type="match status" value="1"/>
</dbReference>
<comment type="catalytic activity">
    <reaction evidence="6 7">
        <text>L-glutamate 5-semialdehyde + phosphate + NADP(+) = L-glutamyl 5-phosphate + NADPH + H(+)</text>
        <dbReference type="Rhea" id="RHEA:19541"/>
        <dbReference type="ChEBI" id="CHEBI:15378"/>
        <dbReference type="ChEBI" id="CHEBI:43474"/>
        <dbReference type="ChEBI" id="CHEBI:57783"/>
        <dbReference type="ChEBI" id="CHEBI:58066"/>
        <dbReference type="ChEBI" id="CHEBI:58274"/>
        <dbReference type="ChEBI" id="CHEBI:58349"/>
        <dbReference type="EC" id="1.2.1.41"/>
    </reaction>
</comment>
<comment type="subcellular location">
    <subcellularLocation>
        <location evidence="7">Cytoplasm</location>
    </subcellularLocation>
</comment>
<dbReference type="InterPro" id="IPR000965">
    <property type="entry name" value="GPR_dom"/>
</dbReference>
<evidence type="ECO:0000259" key="8">
    <source>
        <dbReference type="Pfam" id="PF00171"/>
    </source>
</evidence>
<dbReference type="SUPFAM" id="SSF53720">
    <property type="entry name" value="ALDH-like"/>
    <property type="match status" value="1"/>
</dbReference>
<evidence type="ECO:0000256" key="4">
    <source>
        <dbReference type="ARBA" id="ARBA00022857"/>
    </source>
</evidence>
<keyword evidence="4 7" id="KW-0521">NADP</keyword>
<dbReference type="GO" id="GO:0050661">
    <property type="term" value="F:NADP binding"/>
    <property type="evidence" value="ECO:0007669"/>
    <property type="project" value="InterPro"/>
</dbReference>
<dbReference type="InterPro" id="IPR015590">
    <property type="entry name" value="Aldehyde_DH_dom"/>
</dbReference>
<dbReference type="PANTHER" id="PTHR11063">
    <property type="entry name" value="GLUTAMATE SEMIALDEHYDE DEHYDROGENASE"/>
    <property type="match status" value="1"/>
</dbReference>
<comment type="pathway">
    <text evidence="1 7">Amino-acid biosynthesis; L-proline biosynthesis; L-glutamate 5-semialdehyde from L-glutamate: step 2/2.</text>
</comment>
<dbReference type="InterPro" id="IPR020593">
    <property type="entry name" value="G-glutamylP_reductase_CS"/>
</dbReference>
<dbReference type="PANTHER" id="PTHR11063:SF8">
    <property type="entry name" value="DELTA-1-PYRROLINE-5-CARBOXYLATE SYNTHASE"/>
    <property type="match status" value="1"/>
</dbReference>
<evidence type="ECO:0000256" key="1">
    <source>
        <dbReference type="ARBA" id="ARBA00004985"/>
    </source>
</evidence>
<evidence type="ECO:0000256" key="2">
    <source>
        <dbReference type="ARBA" id="ARBA00022605"/>
    </source>
</evidence>
<name>A0A249LF28_9ACTN</name>
<keyword evidence="2 7" id="KW-0028">Amino-acid biosynthesis</keyword>
<keyword evidence="10" id="KW-1185">Reference proteome</keyword>
<sequence>MDATAIVTELALKARAASRSLSTATGEQRSKALLGIADEIDKSSDFILAANAQDMARAQSEKMHPQTQDRLLLTAERIKGISSGVRQVAELENPLGKIIREKDLPNGLHLEQRTVPFGVVGMVYEARPNVSVDAAVILLASGNAALLRGSSSAAASNAALLKVMRDALAKTSISPEVIQLVPSDDRATVKALLHARGLVDLVIPRGSASLIRMVVDEATVPTIETGAGVCHVYVDEFADLSIALPILINSKTHRPSVCNAAETLLVHSKVAEEFMPVALKALKDAGVIIHCDETTLAIAKKNNVEATLATDENWCTEYGVLEMNVGVVGSVDEAIDHIAKFGTKHTEAIVTQSREVSDRFIAHSDCAAVMVNTSTRFTDGEQMGFGAEIGISNQKLHARGPMGLEAMTTTTWVVTGTGQIRS</sequence>
<dbReference type="GO" id="GO:0004350">
    <property type="term" value="F:glutamate-5-semialdehyde dehydrogenase activity"/>
    <property type="evidence" value="ECO:0007669"/>
    <property type="project" value="UniProtKB-UniRule"/>
</dbReference>
<accession>A0A249LF28</accession>
<dbReference type="CDD" id="cd07079">
    <property type="entry name" value="ALDH_F18-19_ProA-GPR"/>
    <property type="match status" value="1"/>
</dbReference>
<dbReference type="FunFam" id="3.40.309.10:FF:000006">
    <property type="entry name" value="Gamma-glutamyl phosphate reductase"/>
    <property type="match status" value="1"/>
</dbReference>
<comment type="similarity">
    <text evidence="7">Belongs to the gamma-glutamyl phosphate reductase family.</text>
</comment>
<dbReference type="EMBL" id="CP016782">
    <property type="protein sequence ID" value="ASY27485.1"/>
    <property type="molecule type" value="Genomic_DNA"/>
</dbReference>
<evidence type="ECO:0000313" key="10">
    <source>
        <dbReference type="Proteomes" id="UP000217221"/>
    </source>
</evidence>
<dbReference type="Pfam" id="PF00171">
    <property type="entry name" value="Aldedh"/>
    <property type="match status" value="1"/>
</dbReference>
<dbReference type="OrthoDB" id="9809970at2"/>
<dbReference type="Gene3D" id="3.40.605.10">
    <property type="entry name" value="Aldehyde Dehydrogenase, Chain A, domain 1"/>
    <property type="match status" value="1"/>
</dbReference>
<protein>
    <recommendedName>
        <fullName evidence="7">Gamma-glutamyl phosphate reductase</fullName>
        <shortName evidence="7">GPR</shortName>
        <ecNumber evidence="7">1.2.1.41</ecNumber>
    </recommendedName>
    <alternativeName>
        <fullName evidence="7">Glutamate-5-semialdehyde dehydrogenase</fullName>
    </alternativeName>
    <alternativeName>
        <fullName evidence="7">Glutamyl-gamma-semialdehyde dehydrogenase</fullName>
        <shortName evidence="7">GSA dehydrogenase</shortName>
    </alternativeName>
</protein>
<dbReference type="GO" id="GO:0005737">
    <property type="term" value="C:cytoplasm"/>
    <property type="evidence" value="ECO:0007669"/>
    <property type="project" value="UniProtKB-SubCell"/>
</dbReference>
<dbReference type="RefSeq" id="WP_095697779.1">
    <property type="nucleotide sequence ID" value="NZ_CP016782.1"/>
</dbReference>
<dbReference type="EC" id="1.2.1.41" evidence="7"/>
<evidence type="ECO:0000256" key="5">
    <source>
        <dbReference type="ARBA" id="ARBA00023002"/>
    </source>
</evidence>
<dbReference type="NCBIfam" id="NF001221">
    <property type="entry name" value="PRK00197.1"/>
    <property type="match status" value="1"/>
</dbReference>
<keyword evidence="3 7" id="KW-0641">Proline biosynthesis</keyword>
<evidence type="ECO:0000256" key="7">
    <source>
        <dbReference type="HAMAP-Rule" id="MF_00412"/>
    </source>
</evidence>
<dbReference type="NCBIfam" id="TIGR00407">
    <property type="entry name" value="proA"/>
    <property type="match status" value="1"/>
</dbReference>
<feature type="domain" description="Aldehyde dehydrogenase" evidence="8">
    <location>
        <begin position="9"/>
        <end position="292"/>
    </location>
</feature>
<evidence type="ECO:0000313" key="9">
    <source>
        <dbReference type="EMBL" id="ASY27485.1"/>
    </source>
</evidence>
<evidence type="ECO:0000256" key="6">
    <source>
        <dbReference type="ARBA" id="ARBA00049024"/>
    </source>
</evidence>
<keyword evidence="7" id="KW-0963">Cytoplasm</keyword>
<dbReference type="InterPro" id="IPR016161">
    <property type="entry name" value="Ald_DH/histidinol_DH"/>
</dbReference>
<proteinExistence type="inferred from homology"/>